<dbReference type="Proteomes" id="UP000000256">
    <property type="component" value="Chromosome"/>
</dbReference>
<dbReference type="HOGENOM" id="CLU_026821_0_0_9"/>
<dbReference type="PANTHER" id="PTHR11373">
    <property type="entry name" value="DEOXYNUCLEOSIDE TRIPHOSPHATE TRIPHOSPHOHYDROLASE"/>
    <property type="match status" value="1"/>
</dbReference>
<proteinExistence type="predicted"/>
<dbReference type="SMART" id="SM00471">
    <property type="entry name" value="HDc"/>
    <property type="match status" value="1"/>
</dbReference>
<dbReference type="KEGG" id="csc:Csac_1685"/>
<dbReference type="PANTHER" id="PTHR11373:SF4">
    <property type="entry name" value="DEOXYNUCLEOSIDE TRIPHOSPHATE TRIPHOSPHOHYDROLASE SAMHD1"/>
    <property type="match status" value="1"/>
</dbReference>
<dbReference type="eggNOG" id="COG1078">
    <property type="taxonomic scope" value="Bacteria"/>
</dbReference>
<evidence type="ECO:0000313" key="2">
    <source>
        <dbReference type="EMBL" id="ABP67274.1"/>
    </source>
</evidence>
<dbReference type="GO" id="GO:0008832">
    <property type="term" value="F:dGTPase activity"/>
    <property type="evidence" value="ECO:0007669"/>
    <property type="project" value="TreeGrafter"/>
</dbReference>
<dbReference type="InterPro" id="IPR045509">
    <property type="entry name" value="HD_assoc_2"/>
</dbReference>
<sequence length="465" mass="55069">MLVFVKKLQIKQISFFTIENKFVIFKGGDIFMSHPSKIDKVFRDIVHNFIYVENQIILDLINSKEIQRLRRIKQLGTSYLTYSCAEHSRFNHSLGTYEVMRRLLATLESNGYVVFKEEEKMLCLCAALLHDIGHGPFSHAIEKVTEKRHENWTREIIEGDTSVNRILRDIDENFPKYVADIISKMYPNKLIVSLITSQLDVDRIDYLLRDSIISGVPYGLFDLERLLRVLVIHNGEVVVKERGLHNVEQFVLARYYMYWQVYFHPVTRSAEIILRKIFQRAKKLYQEGWLKDCFLPKSVESLLKGDLTLEDYLQLDEVMLLYCFKEWAKCNDIILSDLCDRFLNRRLFKYKKCGNNFVKNPMMWMKLQDAFKEAYKKRNEEFFDFYFAIDTPSDVPYDFYKPSEKEEQFAINVLKNNSLVELSRESKVINALTGTEMVEHRVYFADDKIDLNDSNLKEILDEIER</sequence>
<dbReference type="STRING" id="351627.Csac_1685"/>
<dbReference type="SUPFAM" id="SSF109604">
    <property type="entry name" value="HD-domain/PDEase-like"/>
    <property type="match status" value="1"/>
</dbReference>
<dbReference type="AlphaFoldDB" id="A4XK39"/>
<dbReference type="Gene3D" id="1.10.3210.10">
    <property type="entry name" value="Hypothetical protein af1432"/>
    <property type="match status" value="1"/>
</dbReference>
<gene>
    <name evidence="2" type="ordered locus">Csac_1685</name>
</gene>
<dbReference type="InterPro" id="IPR006674">
    <property type="entry name" value="HD_domain"/>
</dbReference>
<dbReference type="CDD" id="cd00077">
    <property type="entry name" value="HDc"/>
    <property type="match status" value="1"/>
</dbReference>
<accession>A4XK39</accession>
<dbReference type="InterPro" id="IPR003607">
    <property type="entry name" value="HD/PDEase_dom"/>
</dbReference>
<dbReference type="Pfam" id="PF19276">
    <property type="entry name" value="HD_assoc_2"/>
    <property type="match status" value="1"/>
</dbReference>
<feature type="domain" description="HD" evidence="1">
    <location>
        <begin position="89"/>
        <end position="207"/>
    </location>
</feature>
<dbReference type="GO" id="GO:0006203">
    <property type="term" value="P:dGTP catabolic process"/>
    <property type="evidence" value="ECO:0007669"/>
    <property type="project" value="TreeGrafter"/>
</dbReference>
<dbReference type="InterPro" id="IPR050135">
    <property type="entry name" value="dGTPase-like"/>
</dbReference>
<reference evidence="2 3" key="1">
    <citation type="journal article" date="2008" name="Appl. Environ. Microbiol.">
        <title>Hydrogenomics of the extremely thermophilic bacterium Caldicellulosiruptor saccharolyticus.</title>
        <authorList>
            <person name="van de Werken H.J."/>
            <person name="Verhaart M.R."/>
            <person name="VanFossen A.L."/>
            <person name="Willquist K."/>
            <person name="Lewis D.L."/>
            <person name="Nichols J.D."/>
            <person name="Goorissen H.P."/>
            <person name="Mongodin E.F."/>
            <person name="Nelson K.E."/>
            <person name="van Niel E.W."/>
            <person name="Stams A.J."/>
            <person name="Ward D.E."/>
            <person name="de Vos W.M."/>
            <person name="van der Oost J."/>
            <person name="Kelly R.M."/>
            <person name="Kengen S.W."/>
        </authorList>
    </citation>
    <scope>NUCLEOTIDE SEQUENCE [LARGE SCALE GENOMIC DNA]</scope>
    <source>
        <strain evidence="3">ATCC 43494 / DSM 8903 / Tp8T 6331</strain>
    </source>
</reference>
<dbReference type="EMBL" id="CP000679">
    <property type="protein sequence ID" value="ABP67274.1"/>
    <property type="molecule type" value="Genomic_DNA"/>
</dbReference>
<dbReference type="Pfam" id="PF01966">
    <property type="entry name" value="HD"/>
    <property type="match status" value="1"/>
</dbReference>
<protein>
    <submittedName>
        <fullName evidence="2">Metal dependent phosphohydrolase</fullName>
    </submittedName>
</protein>
<dbReference type="PROSITE" id="PS51831">
    <property type="entry name" value="HD"/>
    <property type="match status" value="1"/>
</dbReference>
<evidence type="ECO:0000259" key="1">
    <source>
        <dbReference type="PROSITE" id="PS51831"/>
    </source>
</evidence>
<evidence type="ECO:0000313" key="3">
    <source>
        <dbReference type="Proteomes" id="UP000000256"/>
    </source>
</evidence>
<keyword evidence="3" id="KW-1185">Reference proteome</keyword>
<name>A4XK39_CALS8</name>
<organism evidence="2 3">
    <name type="scientific">Caldicellulosiruptor saccharolyticus (strain ATCC 43494 / DSM 8903 / Tp8T 6331)</name>
    <dbReference type="NCBI Taxonomy" id="351627"/>
    <lineage>
        <taxon>Bacteria</taxon>
        <taxon>Bacillati</taxon>
        <taxon>Bacillota</taxon>
        <taxon>Bacillota incertae sedis</taxon>
        <taxon>Caldicellulosiruptorales</taxon>
        <taxon>Caldicellulosiruptoraceae</taxon>
        <taxon>Caldicellulosiruptor</taxon>
    </lineage>
</organism>